<name>A0A7S2XBJ9_9EUKA</name>
<proteinExistence type="inferred from homology"/>
<comment type="similarity">
    <text evidence="1 4">Belongs to the PsaF family.</text>
</comment>
<dbReference type="Gene3D" id="1.10.8.110">
    <property type="entry name" value="Photosystem I PsaF, reaction centre subunit III"/>
    <property type="match status" value="1"/>
</dbReference>
<dbReference type="GO" id="GO:0015979">
    <property type="term" value="P:photosynthesis"/>
    <property type="evidence" value="ECO:0007669"/>
    <property type="project" value="UniProtKB-UniRule"/>
</dbReference>
<dbReference type="InterPro" id="IPR003666">
    <property type="entry name" value="PSI_PsaF"/>
</dbReference>
<evidence type="ECO:0000256" key="3">
    <source>
        <dbReference type="ARBA" id="ARBA00022836"/>
    </source>
</evidence>
<accession>A0A7S2XBJ9</accession>
<keyword evidence="3 4" id="KW-0603">Photosystem I</keyword>
<feature type="chain" id="PRO_5031254888" description="Photosystem I reaction center subunit III" evidence="5">
    <location>
        <begin position="18"/>
        <end position="256"/>
    </location>
</feature>
<organism evidence="6">
    <name type="scientific">Lotharella oceanica</name>
    <dbReference type="NCBI Taxonomy" id="641309"/>
    <lineage>
        <taxon>Eukaryota</taxon>
        <taxon>Sar</taxon>
        <taxon>Rhizaria</taxon>
        <taxon>Cercozoa</taxon>
        <taxon>Chlorarachniophyceae</taxon>
        <taxon>Lotharella</taxon>
    </lineage>
</organism>
<evidence type="ECO:0000256" key="1">
    <source>
        <dbReference type="ARBA" id="ARBA00008386"/>
    </source>
</evidence>
<dbReference type="FunFam" id="1.10.8.110:FF:000001">
    <property type="entry name" value="Photosystem I reaction center subunit III"/>
    <property type="match status" value="1"/>
</dbReference>
<evidence type="ECO:0000256" key="2">
    <source>
        <dbReference type="ARBA" id="ARBA00022531"/>
    </source>
</evidence>
<dbReference type="AlphaFoldDB" id="A0A7S2XBJ9"/>
<evidence type="ECO:0000256" key="4">
    <source>
        <dbReference type="RuleBase" id="RU368107"/>
    </source>
</evidence>
<evidence type="ECO:0000256" key="5">
    <source>
        <dbReference type="SAM" id="SignalP"/>
    </source>
</evidence>
<protein>
    <recommendedName>
        <fullName evidence="4">Photosystem I reaction center subunit III</fullName>
    </recommendedName>
    <alternativeName>
        <fullName evidence="4">PSI-F</fullName>
    </alternativeName>
</protein>
<evidence type="ECO:0000313" key="6">
    <source>
        <dbReference type="EMBL" id="CAD9766573.1"/>
    </source>
</evidence>
<keyword evidence="2 4" id="KW-0602">Photosynthesis</keyword>
<dbReference type="PANTHER" id="PTHR34939:SF1">
    <property type="entry name" value="PHOTOSYSTEM I REACTION CENTER SUBUNIT III, CHLOROPLASTIC"/>
    <property type="match status" value="1"/>
</dbReference>
<sequence>MRRGILLASILILRSLASIRTGTFRSNVKSYSQAAKSSLHTHTNKPIMSLRKYQPPKSMKHASANRRTPTINGIGLATSAAILAASLGLGASADVAGLVKCSENPAFAKRQNKEIKSLEKILAKYETGSSSYEEVHSRIERTKARFEKYGRSSLLCGPDGLPHLIVAPEFSGHAGEFAIPAIAFLYINGWIGWVGRSYLRWNKMNSGKPQDGEIVLDVEKVKQLMLSGAGWPVAAVNELLRGDLVAKDEDITTSAR</sequence>
<feature type="signal peptide" evidence="5">
    <location>
        <begin position="1"/>
        <end position="17"/>
    </location>
</feature>
<comment type="function">
    <text evidence="4">Participates in efficiency of electron transfer from plastocyanin to P700 (or cytochrome c553 in algae and cyanobacteria). This plastocyanin-docking protein contributes to the specific association of plastocyanin to PSI.</text>
</comment>
<keyword evidence="5" id="KW-0732">Signal</keyword>
<gene>
    <name evidence="6" type="ORF">LSP00402_LOCUS11233</name>
</gene>
<reference evidence="6" key="1">
    <citation type="submission" date="2021-01" db="EMBL/GenBank/DDBJ databases">
        <authorList>
            <person name="Corre E."/>
            <person name="Pelletier E."/>
            <person name="Niang G."/>
            <person name="Scheremetjew M."/>
            <person name="Finn R."/>
            <person name="Kale V."/>
            <person name="Holt S."/>
            <person name="Cochrane G."/>
            <person name="Meng A."/>
            <person name="Brown T."/>
            <person name="Cohen L."/>
        </authorList>
    </citation>
    <scope>NUCLEOTIDE SEQUENCE</scope>
    <source>
        <strain evidence="6">CCMP622</strain>
    </source>
</reference>
<dbReference type="SUPFAM" id="SSF81536">
    <property type="entry name" value="Subunit III of photosystem I reaction centre, PsaF"/>
    <property type="match status" value="1"/>
</dbReference>
<dbReference type="PANTHER" id="PTHR34939">
    <property type="entry name" value="PHOTOSYSTEM I REACTION CENTER SUBUNIT III, CHLOROPLASTIC"/>
    <property type="match status" value="1"/>
</dbReference>
<dbReference type="GO" id="GO:0009538">
    <property type="term" value="C:photosystem I reaction center"/>
    <property type="evidence" value="ECO:0007669"/>
    <property type="project" value="UniProtKB-UniRule"/>
</dbReference>
<dbReference type="EMBL" id="HBHP01018097">
    <property type="protein sequence ID" value="CAD9766573.1"/>
    <property type="molecule type" value="Transcribed_RNA"/>
</dbReference>
<dbReference type="Pfam" id="PF02507">
    <property type="entry name" value="PSI_PsaF"/>
    <property type="match status" value="1"/>
</dbReference>
<dbReference type="InterPro" id="IPR036577">
    <property type="entry name" value="PSI_PsaF_sf"/>
</dbReference>